<dbReference type="GO" id="GO:0046872">
    <property type="term" value="F:metal ion binding"/>
    <property type="evidence" value="ECO:0007669"/>
    <property type="project" value="InterPro"/>
</dbReference>
<keyword evidence="2" id="KW-0175">Coiled coil</keyword>
<comment type="similarity">
    <text evidence="1">Belongs to the FrmR/RcnR family.</text>
</comment>
<reference evidence="3 4" key="1">
    <citation type="submission" date="2015-11" db="EMBL/GenBank/DDBJ databases">
        <title>Whole-Genome Sequence of Candidatus Oderbacter manganicum from the National Park Lower Oder Valley, Germany.</title>
        <authorList>
            <person name="Braun B."/>
            <person name="Liere K."/>
            <person name="Szewzyk U."/>
        </authorList>
    </citation>
    <scope>NUCLEOTIDE SEQUENCE [LARGE SCALE GENOMIC DNA]</scope>
    <source>
        <strain evidence="3 4">OTSz_A_272</strain>
    </source>
</reference>
<dbReference type="Proteomes" id="UP000092498">
    <property type="component" value="Chromosome"/>
</dbReference>
<gene>
    <name evidence="3" type="ORF">ATE48_09065</name>
</gene>
<evidence type="ECO:0008006" key="5">
    <source>
        <dbReference type="Google" id="ProtNLM"/>
    </source>
</evidence>
<dbReference type="Pfam" id="PF02583">
    <property type="entry name" value="Trns_repr_metal"/>
    <property type="match status" value="1"/>
</dbReference>
<dbReference type="STRING" id="1759059.ATE48_09065"/>
<name>A0A1B1AHP4_9PROT</name>
<dbReference type="OrthoDB" id="9811244at2"/>
<dbReference type="KEGG" id="cbot:ATE48_09065"/>
<dbReference type="GO" id="GO:0045892">
    <property type="term" value="P:negative regulation of DNA-templated transcription"/>
    <property type="evidence" value="ECO:0007669"/>
    <property type="project" value="UniProtKB-ARBA"/>
</dbReference>
<dbReference type="AlphaFoldDB" id="A0A1B1AHP4"/>
<dbReference type="InterPro" id="IPR003735">
    <property type="entry name" value="Metal_Tscrpt_repr"/>
</dbReference>
<dbReference type="Gene3D" id="1.20.58.1000">
    <property type="entry name" value="Metal-sensitive repressor, helix protomer"/>
    <property type="match status" value="1"/>
</dbReference>
<proteinExistence type="inferred from homology"/>
<feature type="coiled-coil region" evidence="2">
    <location>
        <begin position="36"/>
        <end position="63"/>
    </location>
</feature>
<dbReference type="PANTHER" id="PTHR33677">
    <property type="entry name" value="TRANSCRIPTIONAL REPRESSOR FRMR-RELATED"/>
    <property type="match status" value="1"/>
</dbReference>
<accession>A0A1B1AHP4</accession>
<dbReference type="EMBL" id="CP013244">
    <property type="protein sequence ID" value="ANP46060.1"/>
    <property type="molecule type" value="Genomic_DNA"/>
</dbReference>
<dbReference type="GO" id="GO:0003677">
    <property type="term" value="F:DNA binding"/>
    <property type="evidence" value="ECO:0007669"/>
    <property type="project" value="InterPro"/>
</dbReference>
<keyword evidence="4" id="KW-1185">Reference proteome</keyword>
<evidence type="ECO:0000256" key="2">
    <source>
        <dbReference type="SAM" id="Coils"/>
    </source>
</evidence>
<protein>
    <recommendedName>
        <fullName evidence="5">Metal-sensing transcriptional repressor</fullName>
    </recommendedName>
</protein>
<dbReference type="PANTHER" id="PTHR33677:SF5">
    <property type="entry name" value="TRANSCRIPTIONAL REPRESSOR FRMR"/>
    <property type="match status" value="1"/>
</dbReference>
<evidence type="ECO:0000313" key="3">
    <source>
        <dbReference type="EMBL" id="ANP46060.1"/>
    </source>
</evidence>
<evidence type="ECO:0000313" key="4">
    <source>
        <dbReference type="Proteomes" id="UP000092498"/>
    </source>
</evidence>
<dbReference type="InterPro" id="IPR038390">
    <property type="entry name" value="Metal_Tscrpt_repr_sf"/>
</dbReference>
<evidence type="ECO:0000256" key="1">
    <source>
        <dbReference type="ARBA" id="ARBA00005260"/>
    </source>
</evidence>
<sequence>MPKLKQPSRDAITKRLRRAAGHLAATIVMVERQRPCLELAQQLAAVEAAIAAARQQAVQEQLQICLDGGDAHGATLRQLKTLARFL</sequence>
<organism evidence="3 4">
    <name type="scientific">Candidatus Viadribacter manganicus</name>
    <dbReference type="NCBI Taxonomy" id="1759059"/>
    <lineage>
        <taxon>Bacteria</taxon>
        <taxon>Pseudomonadati</taxon>
        <taxon>Pseudomonadota</taxon>
        <taxon>Alphaproteobacteria</taxon>
        <taxon>Hyphomonadales</taxon>
        <taxon>Hyphomonadaceae</taxon>
        <taxon>Candidatus Viadribacter</taxon>
    </lineage>
</organism>
<dbReference type="RefSeq" id="WP_066770398.1">
    <property type="nucleotide sequence ID" value="NZ_CP013244.1"/>
</dbReference>
<dbReference type="InParanoid" id="A0A1B1AHP4"/>